<evidence type="ECO:0000313" key="2">
    <source>
        <dbReference type="EMBL" id="MCM0622531.1"/>
    </source>
</evidence>
<keyword evidence="3" id="KW-1185">Reference proteome</keyword>
<evidence type="ECO:0000313" key="3">
    <source>
        <dbReference type="Proteomes" id="UP001139485"/>
    </source>
</evidence>
<feature type="domain" description="HD" evidence="1">
    <location>
        <begin position="25"/>
        <end position="98"/>
    </location>
</feature>
<dbReference type="Proteomes" id="UP001139485">
    <property type="component" value="Unassembled WGS sequence"/>
</dbReference>
<dbReference type="Gene3D" id="1.10.3210.10">
    <property type="entry name" value="Hypothetical protein af1432"/>
    <property type="match status" value="1"/>
</dbReference>
<comment type="caution">
    <text evidence="2">The sequence shown here is derived from an EMBL/GenBank/DDBJ whole genome shotgun (WGS) entry which is preliminary data.</text>
</comment>
<dbReference type="EMBL" id="JAMOIL010000038">
    <property type="protein sequence ID" value="MCM0622531.1"/>
    <property type="molecule type" value="Genomic_DNA"/>
</dbReference>
<gene>
    <name evidence="2" type="ORF">M8330_19765</name>
</gene>
<dbReference type="AlphaFoldDB" id="A0A9X2DB66"/>
<organism evidence="2 3">
    <name type="scientific">Nocardioides bruguierae</name>
    <dbReference type="NCBI Taxonomy" id="2945102"/>
    <lineage>
        <taxon>Bacteria</taxon>
        <taxon>Bacillati</taxon>
        <taxon>Actinomycetota</taxon>
        <taxon>Actinomycetes</taxon>
        <taxon>Propionibacteriales</taxon>
        <taxon>Nocardioidaceae</taxon>
        <taxon>Nocardioides</taxon>
    </lineage>
</organism>
<proteinExistence type="predicted"/>
<dbReference type="RefSeq" id="WP_250828739.1">
    <property type="nucleotide sequence ID" value="NZ_JAMOIL010000038.1"/>
</dbReference>
<name>A0A9X2DB66_9ACTN</name>
<evidence type="ECO:0000259" key="1">
    <source>
        <dbReference type="Pfam" id="PF01966"/>
    </source>
</evidence>
<dbReference type="Pfam" id="PF01966">
    <property type="entry name" value="HD"/>
    <property type="match status" value="1"/>
</dbReference>
<accession>A0A9X2DB66</accession>
<dbReference type="InterPro" id="IPR006674">
    <property type="entry name" value="HD_domain"/>
</dbReference>
<sequence length="175" mass="18592">MSTWSVAECRALAEELLGDAGDRWLHVQGVARRAVDLGASEPVVGAAWLHDIGYGVPNAATGMHAIDGASYLDLHGAPREVVALVAHHSGAWVEAEERGLTGQLLAFDVPDQALLDQLTCADMTTGPQGVSVDVDTRVREILDRYEPQHPVARAVERSQGALRAACARAIGVRVV</sequence>
<dbReference type="SUPFAM" id="SSF109604">
    <property type="entry name" value="HD-domain/PDEase-like"/>
    <property type="match status" value="1"/>
</dbReference>
<protein>
    <submittedName>
        <fullName evidence="2">HD domain-containing protein</fullName>
    </submittedName>
</protein>
<reference evidence="2" key="1">
    <citation type="submission" date="2022-05" db="EMBL/GenBank/DDBJ databases">
        <authorList>
            <person name="Tuo L."/>
        </authorList>
    </citation>
    <scope>NUCLEOTIDE SEQUENCE</scope>
    <source>
        <strain evidence="2">BSK12Z-4</strain>
    </source>
</reference>